<evidence type="ECO:0000313" key="5">
    <source>
        <dbReference type="Proteomes" id="UP001183176"/>
    </source>
</evidence>
<evidence type="ECO:0000256" key="2">
    <source>
        <dbReference type="SAM" id="MobiDB-lite"/>
    </source>
</evidence>
<comment type="caution">
    <text evidence="4">The sequence shown here is derived from an EMBL/GenBank/DDBJ whole genome shotgun (WGS) entry which is preliminary data.</text>
</comment>
<proteinExistence type="inferred from homology"/>
<dbReference type="Gene3D" id="1.10.30.50">
    <property type="match status" value="1"/>
</dbReference>
<dbReference type="InterPro" id="IPR003870">
    <property type="entry name" value="DUF222"/>
</dbReference>
<evidence type="ECO:0000259" key="3">
    <source>
        <dbReference type="SMART" id="SM00507"/>
    </source>
</evidence>
<protein>
    <submittedName>
        <fullName evidence="4">DUF222 domain-containing protein</fullName>
    </submittedName>
</protein>
<feature type="domain" description="HNH nuclease" evidence="3">
    <location>
        <begin position="379"/>
        <end position="431"/>
    </location>
</feature>
<gene>
    <name evidence="4" type="ORF">RM423_16405</name>
</gene>
<reference evidence="5" key="1">
    <citation type="submission" date="2023-07" db="EMBL/GenBank/DDBJ databases">
        <title>30 novel species of actinomycetes from the DSMZ collection.</title>
        <authorList>
            <person name="Nouioui I."/>
        </authorList>
    </citation>
    <scope>NUCLEOTIDE SEQUENCE [LARGE SCALE GENOMIC DNA]</scope>
    <source>
        <strain evidence="5">DSM 44399</strain>
    </source>
</reference>
<dbReference type="CDD" id="cd00085">
    <property type="entry name" value="HNHc"/>
    <property type="match status" value="1"/>
</dbReference>
<dbReference type="InterPro" id="IPR002711">
    <property type="entry name" value="HNH"/>
</dbReference>
<dbReference type="SMART" id="SM00507">
    <property type="entry name" value="HNHc"/>
    <property type="match status" value="1"/>
</dbReference>
<accession>A0ABU2JE30</accession>
<evidence type="ECO:0000256" key="1">
    <source>
        <dbReference type="ARBA" id="ARBA00023450"/>
    </source>
</evidence>
<dbReference type="RefSeq" id="WP_311424125.1">
    <property type="nucleotide sequence ID" value="NZ_JAVREH010000025.1"/>
</dbReference>
<feature type="region of interest" description="Disordered" evidence="2">
    <location>
        <begin position="245"/>
        <end position="290"/>
    </location>
</feature>
<feature type="region of interest" description="Disordered" evidence="2">
    <location>
        <begin position="197"/>
        <end position="221"/>
    </location>
</feature>
<feature type="compositionally biased region" description="Low complexity" evidence="2">
    <location>
        <begin position="265"/>
        <end position="280"/>
    </location>
</feature>
<sequence length="470" mass="49943">MEELDGNGERGALHFGAVTPALDVLSAALDAYLVEVQAGGLGRVPDADLLAETRAFEVHRRRLAAADTVLISELERRNLPARLTSRSTSTLLQGLLRLSPSEAAHRVATAHATGPRSTLTGQPLLPLAPALAAAQITGTVSAEHTRVILTALNTLPSTTSTENLTAAEQHLTTAAATLRPREVALLGTRIAAHLDPDGTLTTATEHQRRRGFALHPNPDGSYTARGYLTPSCGALLLATLTPRAAPRPAATTTTGDGDNSGGTGSDNSGGWVSGSSVGGSEPDPRSHSQRLHDALQDLAGLAVRRNEHTTSGAPAQVIITMTATQLTTRQGLAATSTGQLLTIPDALNLADETTLHLLTTTETGAILNHHRTKRIATRAQTIALTARDKGCSFPGCDQPPEHCQRHHITPWADGGTTNLDNLTLLCGHHHRQFQPTGWTCHSRNGTPWWIPPPWIDPTQTPQQNHRIQRQ</sequence>
<dbReference type="Pfam" id="PF02720">
    <property type="entry name" value="DUF222"/>
    <property type="match status" value="1"/>
</dbReference>
<comment type="similarity">
    <text evidence="1">Belongs to the Rv1128c/1148c/1588c/1702c/1945/3466 family.</text>
</comment>
<evidence type="ECO:0000313" key="4">
    <source>
        <dbReference type="EMBL" id="MDT0262978.1"/>
    </source>
</evidence>
<organism evidence="4 5">
    <name type="scientific">Jatrophihabitans lederbergiae</name>
    <dbReference type="NCBI Taxonomy" id="3075547"/>
    <lineage>
        <taxon>Bacteria</taxon>
        <taxon>Bacillati</taxon>
        <taxon>Actinomycetota</taxon>
        <taxon>Actinomycetes</taxon>
        <taxon>Jatrophihabitantales</taxon>
        <taxon>Jatrophihabitantaceae</taxon>
        <taxon>Jatrophihabitans</taxon>
    </lineage>
</organism>
<dbReference type="Pfam" id="PF01844">
    <property type="entry name" value="HNH"/>
    <property type="match status" value="1"/>
</dbReference>
<dbReference type="Proteomes" id="UP001183176">
    <property type="component" value="Unassembled WGS sequence"/>
</dbReference>
<dbReference type="InterPro" id="IPR003615">
    <property type="entry name" value="HNH_nuc"/>
</dbReference>
<name>A0ABU2JE30_9ACTN</name>
<dbReference type="EMBL" id="JAVREH010000025">
    <property type="protein sequence ID" value="MDT0262978.1"/>
    <property type="molecule type" value="Genomic_DNA"/>
</dbReference>
<feature type="compositionally biased region" description="Low complexity" evidence="2">
    <location>
        <begin position="245"/>
        <end position="257"/>
    </location>
</feature>
<keyword evidence="5" id="KW-1185">Reference proteome</keyword>